<dbReference type="Proteomes" id="UP000299102">
    <property type="component" value="Unassembled WGS sequence"/>
</dbReference>
<protein>
    <submittedName>
        <fullName evidence="2">Uncharacterized protein</fullName>
    </submittedName>
</protein>
<organism evidence="2 3">
    <name type="scientific">Eumeta variegata</name>
    <name type="common">Bagworm moth</name>
    <name type="synonym">Eumeta japonica</name>
    <dbReference type="NCBI Taxonomy" id="151549"/>
    <lineage>
        <taxon>Eukaryota</taxon>
        <taxon>Metazoa</taxon>
        <taxon>Ecdysozoa</taxon>
        <taxon>Arthropoda</taxon>
        <taxon>Hexapoda</taxon>
        <taxon>Insecta</taxon>
        <taxon>Pterygota</taxon>
        <taxon>Neoptera</taxon>
        <taxon>Endopterygota</taxon>
        <taxon>Lepidoptera</taxon>
        <taxon>Glossata</taxon>
        <taxon>Ditrysia</taxon>
        <taxon>Tineoidea</taxon>
        <taxon>Psychidae</taxon>
        <taxon>Oiketicinae</taxon>
        <taxon>Eumeta</taxon>
    </lineage>
</organism>
<evidence type="ECO:0000256" key="1">
    <source>
        <dbReference type="SAM" id="MobiDB-lite"/>
    </source>
</evidence>
<accession>A0A4C1TRE9</accession>
<dbReference type="EMBL" id="BGZK01000080">
    <property type="protein sequence ID" value="GBP16572.1"/>
    <property type="molecule type" value="Genomic_DNA"/>
</dbReference>
<evidence type="ECO:0000313" key="2">
    <source>
        <dbReference type="EMBL" id="GBP16572.1"/>
    </source>
</evidence>
<gene>
    <name evidence="2" type="ORF">EVAR_19369_1</name>
</gene>
<keyword evidence="3" id="KW-1185">Reference proteome</keyword>
<name>A0A4C1TRE9_EUMVA</name>
<feature type="region of interest" description="Disordered" evidence="1">
    <location>
        <begin position="87"/>
        <end position="114"/>
    </location>
</feature>
<proteinExistence type="predicted"/>
<sequence>MTAGDVFPLLPQGFVSKHARAELSAGNGARERHRNVVVLGADVARTNNFNERFKSKWNQKVHFNSDYIFITHCGRVQLRPMTLDADDKPDRFHYTRRSRLTTRAPDYSPLEHLR</sequence>
<dbReference type="AlphaFoldDB" id="A0A4C1TRE9"/>
<comment type="caution">
    <text evidence="2">The sequence shown here is derived from an EMBL/GenBank/DDBJ whole genome shotgun (WGS) entry which is preliminary data.</text>
</comment>
<reference evidence="2 3" key="1">
    <citation type="journal article" date="2019" name="Commun. Biol.">
        <title>The bagworm genome reveals a unique fibroin gene that provides high tensile strength.</title>
        <authorList>
            <person name="Kono N."/>
            <person name="Nakamura H."/>
            <person name="Ohtoshi R."/>
            <person name="Tomita M."/>
            <person name="Numata K."/>
            <person name="Arakawa K."/>
        </authorList>
    </citation>
    <scope>NUCLEOTIDE SEQUENCE [LARGE SCALE GENOMIC DNA]</scope>
</reference>
<evidence type="ECO:0000313" key="3">
    <source>
        <dbReference type="Proteomes" id="UP000299102"/>
    </source>
</evidence>